<evidence type="ECO:0008006" key="6">
    <source>
        <dbReference type="Google" id="ProtNLM"/>
    </source>
</evidence>
<keyword evidence="3" id="KW-0732">Signal</keyword>
<feature type="region of interest" description="Disordered" evidence="1">
    <location>
        <begin position="635"/>
        <end position="732"/>
    </location>
</feature>
<feature type="compositionally biased region" description="Low complexity" evidence="1">
    <location>
        <begin position="748"/>
        <end position="761"/>
    </location>
</feature>
<evidence type="ECO:0000313" key="4">
    <source>
        <dbReference type="EMBL" id="TKA27143.1"/>
    </source>
</evidence>
<evidence type="ECO:0000256" key="3">
    <source>
        <dbReference type="SAM" id="SignalP"/>
    </source>
</evidence>
<dbReference type="InterPro" id="IPR015915">
    <property type="entry name" value="Kelch-typ_b-propeller"/>
</dbReference>
<protein>
    <recommendedName>
        <fullName evidence="6">Galactose oxidase</fullName>
    </recommendedName>
</protein>
<evidence type="ECO:0000256" key="2">
    <source>
        <dbReference type="SAM" id="Phobius"/>
    </source>
</evidence>
<dbReference type="SUPFAM" id="SSF50965">
    <property type="entry name" value="Galactose oxidase, central domain"/>
    <property type="match status" value="1"/>
</dbReference>
<gene>
    <name evidence="4" type="ORF">B0A50_04480</name>
</gene>
<comment type="caution">
    <text evidence="4">The sequence shown here is derived from an EMBL/GenBank/DDBJ whole genome shotgun (WGS) entry which is preliminary data.</text>
</comment>
<reference evidence="4 5" key="1">
    <citation type="submission" date="2017-03" db="EMBL/GenBank/DDBJ databases">
        <title>Genomes of endolithic fungi from Antarctica.</title>
        <authorList>
            <person name="Coleine C."/>
            <person name="Masonjones S."/>
            <person name="Stajich J.E."/>
        </authorList>
    </citation>
    <scope>NUCLEOTIDE SEQUENCE [LARGE SCALE GENOMIC DNA]</scope>
    <source>
        <strain evidence="4 5">CCFEE 6315</strain>
    </source>
</reference>
<keyword evidence="5" id="KW-1185">Reference proteome</keyword>
<accession>A0A4U0TXF5</accession>
<feature type="region of interest" description="Disordered" evidence="1">
    <location>
        <begin position="884"/>
        <end position="972"/>
    </location>
</feature>
<dbReference type="OrthoDB" id="205993at2759"/>
<keyword evidence="2" id="KW-0472">Membrane</keyword>
<feature type="signal peptide" evidence="3">
    <location>
        <begin position="1"/>
        <end position="20"/>
    </location>
</feature>
<evidence type="ECO:0000313" key="5">
    <source>
        <dbReference type="Proteomes" id="UP000308549"/>
    </source>
</evidence>
<sequence>MRARTTALASLLALLDVAISQTLPYNPTRVLLSPNASHAYVFRPLAQNKGQTELSAISLRDTISSSANSFKTITGALPFLQDGEQGPYTPTMGPDGNITVVAGDCSEGAQGANVWRFVPNAHSSSGDGTWTQYQTSVEVTGSERAVAGPNYLAGGVTFSRYQKANATNTDIFIFGGMCPFENSTTETWNTAANYSDQMLIMSAAEQAGKTDYDISLAASNGPPIAEAGFTITPLAPTYSLNSAGEVQTQQQDFVLLGGQTQSAFINMSQVALYSLPQESWTFLPVAQPGNAKTDLAARQTATEVEPRSGHTAVLSEDGSSVIMFGGWVGGVETPAQPQLAVLEFASGYGGSGDWTWNAISTSDSPLAPGEGVYGHGAAMLPGGIMMVVGGHPIASSSGTRSKRETSADGTQIWLYNTTSKQWIDSYDPPVLNAPAANSADSGSSHAQAVGLGTGLGIGGAFLVALVAFYFWYSKRVKRARENRGQALLSRSSNGSFIGTQLDHPFLNDSGIDGHGGDAVGMSRFWNAWDHGNGGYSAHEPQMEQDVDAAGATGLFMNVPSPTRGLRKGVPGKNYQYHAAPQYNEQRTGRVIGSIHPIAEREDEDDSLTGREEETLAQAQRRLRAIELALAIEDPFADQEPPNPLGSHPPSPEHGGEDTVGRVPSVASRVSAMPSRQPTVMKTETPNWSTMEDDPTAYPLHVDTGRASPTKTDERTASTLSDMSRRSTSLTRTMSTRTGAILQAALAARAASNSSPEHSWSSEGRALSTSGGRKSPLYYHTRGRSSTAGSGAPNSAGADAESFTTAKTTFIDLQSQGEALLGGRPMADRDDPYQRAMAAHGGTRDFVPPMPTSNVPRPAPPRRRQGWMGSIRRALNVVSIGERSFSMTSNGEQASSTSSPTKQRTHIPIGMAPRRAASDGGALLRQKRGEKDWADGNQWPRYRDDPDPGDWGHPARSSLEEQQAEEDWDVEDAANKRDVQVMFTIPKSRLRVVNATDTDKLSLRSASEGHISRSGSTRSGQGLRHEGSVRTLRARSEGEKGLLPSTEEEGDASMESGPFWDEKEKAS</sequence>
<feature type="compositionally biased region" description="Polar residues" evidence="1">
    <location>
        <begin position="884"/>
        <end position="901"/>
    </location>
</feature>
<organism evidence="4 5">
    <name type="scientific">Salinomyces thailandicus</name>
    <dbReference type="NCBI Taxonomy" id="706561"/>
    <lineage>
        <taxon>Eukaryota</taxon>
        <taxon>Fungi</taxon>
        <taxon>Dikarya</taxon>
        <taxon>Ascomycota</taxon>
        <taxon>Pezizomycotina</taxon>
        <taxon>Dothideomycetes</taxon>
        <taxon>Dothideomycetidae</taxon>
        <taxon>Mycosphaerellales</taxon>
        <taxon>Teratosphaeriaceae</taxon>
        <taxon>Salinomyces</taxon>
    </lineage>
</organism>
<feature type="transmembrane region" description="Helical" evidence="2">
    <location>
        <begin position="448"/>
        <end position="472"/>
    </location>
</feature>
<feature type="chain" id="PRO_5020667865" description="Galactose oxidase" evidence="3">
    <location>
        <begin position="21"/>
        <end position="1066"/>
    </location>
</feature>
<feature type="compositionally biased region" description="Pro residues" evidence="1">
    <location>
        <begin position="640"/>
        <end position="651"/>
    </location>
</feature>
<keyword evidence="2" id="KW-1133">Transmembrane helix</keyword>
<feature type="region of interest" description="Disordered" evidence="1">
    <location>
        <begin position="1003"/>
        <end position="1066"/>
    </location>
</feature>
<feature type="region of interest" description="Disordered" evidence="1">
    <location>
        <begin position="840"/>
        <end position="864"/>
    </location>
</feature>
<dbReference type="EMBL" id="NAJL01000024">
    <property type="protein sequence ID" value="TKA27143.1"/>
    <property type="molecule type" value="Genomic_DNA"/>
</dbReference>
<proteinExistence type="predicted"/>
<dbReference type="Gene3D" id="2.120.10.80">
    <property type="entry name" value="Kelch-type beta propeller"/>
    <property type="match status" value="1"/>
</dbReference>
<evidence type="ECO:0000256" key="1">
    <source>
        <dbReference type="SAM" id="MobiDB-lite"/>
    </source>
</evidence>
<feature type="compositionally biased region" description="Low complexity" evidence="1">
    <location>
        <begin position="717"/>
        <end position="732"/>
    </location>
</feature>
<feature type="compositionally biased region" description="Polar residues" evidence="1">
    <location>
        <begin position="673"/>
        <end position="689"/>
    </location>
</feature>
<keyword evidence="2" id="KW-0812">Transmembrane</keyword>
<dbReference type="InterPro" id="IPR011043">
    <property type="entry name" value="Gal_Oxase/kelch_b-propeller"/>
</dbReference>
<feature type="compositionally biased region" description="Basic and acidic residues" evidence="1">
    <location>
        <begin position="1022"/>
        <end position="1039"/>
    </location>
</feature>
<feature type="compositionally biased region" description="Acidic residues" evidence="1">
    <location>
        <begin position="961"/>
        <end position="971"/>
    </location>
</feature>
<dbReference type="Proteomes" id="UP000308549">
    <property type="component" value="Unassembled WGS sequence"/>
</dbReference>
<name>A0A4U0TXF5_9PEZI</name>
<dbReference type="AlphaFoldDB" id="A0A4U0TXF5"/>
<feature type="region of interest" description="Disordered" evidence="1">
    <location>
        <begin position="748"/>
        <end position="800"/>
    </location>
</feature>
<feature type="compositionally biased region" description="Polar residues" evidence="1">
    <location>
        <begin position="783"/>
        <end position="792"/>
    </location>
</feature>